<feature type="domain" description="SHOCT" evidence="2">
    <location>
        <begin position="73"/>
        <end position="97"/>
    </location>
</feature>
<dbReference type="Pfam" id="PF09851">
    <property type="entry name" value="SHOCT"/>
    <property type="match status" value="1"/>
</dbReference>
<dbReference type="RefSeq" id="WP_394303588.1">
    <property type="nucleotide sequence ID" value="NZ_JBHMQT010000057.1"/>
</dbReference>
<evidence type="ECO:0000256" key="1">
    <source>
        <dbReference type="SAM" id="Phobius"/>
    </source>
</evidence>
<evidence type="ECO:0000313" key="3">
    <source>
        <dbReference type="EMBL" id="MFC0865571.1"/>
    </source>
</evidence>
<comment type="caution">
    <text evidence="3">The sequence shown here is derived from an EMBL/GenBank/DDBJ whole genome shotgun (WGS) entry which is preliminary data.</text>
</comment>
<evidence type="ECO:0000313" key="4">
    <source>
        <dbReference type="Proteomes" id="UP001589870"/>
    </source>
</evidence>
<feature type="transmembrane region" description="Helical" evidence="1">
    <location>
        <begin position="31"/>
        <end position="56"/>
    </location>
</feature>
<evidence type="ECO:0000259" key="2">
    <source>
        <dbReference type="Pfam" id="PF09851"/>
    </source>
</evidence>
<proteinExistence type="predicted"/>
<dbReference type="EMBL" id="JBHMQT010000057">
    <property type="protein sequence ID" value="MFC0865571.1"/>
    <property type="molecule type" value="Genomic_DNA"/>
</dbReference>
<organism evidence="3 4">
    <name type="scientific">Sphaerimonospora cavernae</name>
    <dbReference type="NCBI Taxonomy" id="1740611"/>
    <lineage>
        <taxon>Bacteria</taxon>
        <taxon>Bacillati</taxon>
        <taxon>Actinomycetota</taxon>
        <taxon>Actinomycetes</taxon>
        <taxon>Streptosporangiales</taxon>
        <taxon>Streptosporangiaceae</taxon>
        <taxon>Sphaerimonospora</taxon>
    </lineage>
</organism>
<protein>
    <submittedName>
        <fullName evidence="3">SHOCT domain-containing protein</fullName>
    </submittedName>
</protein>
<gene>
    <name evidence="3" type="ORF">ACFHYQ_25075</name>
</gene>
<sequence>MNELPPIAGPWDGWGHHMWGGHMWGGGPGWLWGPAMMLAWTGIIALTAWLVARAVVRARTAGPKARSGLDHAHAVLAERYAKGEISTEEYRERLAQLGHASPETHGTNQ</sequence>
<dbReference type="Proteomes" id="UP001589870">
    <property type="component" value="Unassembled WGS sequence"/>
</dbReference>
<accession>A0ABV6UBJ0</accession>
<keyword evidence="1" id="KW-0472">Membrane</keyword>
<keyword evidence="1" id="KW-1133">Transmembrane helix</keyword>
<keyword evidence="1" id="KW-0812">Transmembrane</keyword>
<reference evidence="3 4" key="1">
    <citation type="submission" date="2024-09" db="EMBL/GenBank/DDBJ databases">
        <authorList>
            <person name="Sun Q."/>
            <person name="Mori K."/>
        </authorList>
    </citation>
    <scope>NUCLEOTIDE SEQUENCE [LARGE SCALE GENOMIC DNA]</scope>
    <source>
        <strain evidence="3 4">TBRC 1851</strain>
    </source>
</reference>
<name>A0ABV6UBJ0_9ACTN</name>
<dbReference type="InterPro" id="IPR018649">
    <property type="entry name" value="SHOCT"/>
</dbReference>
<keyword evidence="4" id="KW-1185">Reference proteome</keyword>